<keyword evidence="2 4" id="KW-0560">Oxidoreductase</keyword>
<dbReference type="InterPro" id="IPR006140">
    <property type="entry name" value="D-isomer_DH_NAD-bd"/>
</dbReference>
<dbReference type="EMBL" id="BMXP01000007">
    <property type="protein sequence ID" value="GGW91384.1"/>
    <property type="molecule type" value="Genomic_DNA"/>
</dbReference>
<comment type="caution">
    <text evidence="7">The sequence shown here is derived from an EMBL/GenBank/DDBJ whole genome shotgun (WGS) entry which is preliminary data.</text>
</comment>
<dbReference type="InterPro" id="IPR050418">
    <property type="entry name" value="D-iso_2-hydroxyacid_DH_PdxB"/>
</dbReference>
<evidence type="ECO:0000256" key="4">
    <source>
        <dbReference type="RuleBase" id="RU003719"/>
    </source>
</evidence>
<dbReference type="Pfam" id="PF02826">
    <property type="entry name" value="2-Hacid_dh_C"/>
    <property type="match status" value="1"/>
</dbReference>
<evidence type="ECO:0000256" key="2">
    <source>
        <dbReference type="ARBA" id="ARBA00023002"/>
    </source>
</evidence>
<dbReference type="Pfam" id="PF00389">
    <property type="entry name" value="2-Hacid_dh"/>
    <property type="match status" value="1"/>
</dbReference>
<proteinExistence type="inferred from homology"/>
<dbReference type="InterPro" id="IPR029753">
    <property type="entry name" value="D-isomer_DH_CS"/>
</dbReference>
<evidence type="ECO:0000259" key="6">
    <source>
        <dbReference type="Pfam" id="PF02826"/>
    </source>
</evidence>
<sequence length="312" mass="33600">MMRAVFLDAGSLGLSDLDTAQLDALAIDLTCYETTRPDQVQARVKDATVILTNKVVLDETVLSQASHCKYIGITATGMNNVDLTVCERRGITVRNVAGYGTDAVAQHTLMLLLNLAARFVDYYQDVRAGKWSQSPHFCRLDHPVTELAGKHAVIVGHGALGQRVEQLFAALGMQVSIAARPGNADDPRPPLKDLLPDADVLSLHCQLSEHTRAMVNAALLAKVKPGCLLINTARGGLIDEAALLDALDSGRLGGAALDVLSQEPPPEDHPLLQYDKPNLLITPHNAWVATASRQRLLNSVVSQLSDFIAQPQ</sequence>
<dbReference type="SUPFAM" id="SSF51735">
    <property type="entry name" value="NAD(P)-binding Rossmann-fold domains"/>
    <property type="match status" value="1"/>
</dbReference>
<dbReference type="PANTHER" id="PTHR43761:SF1">
    <property type="entry name" value="D-ISOMER SPECIFIC 2-HYDROXYACID DEHYDROGENASE CATALYTIC DOMAIN-CONTAINING PROTEIN-RELATED"/>
    <property type="match status" value="1"/>
</dbReference>
<dbReference type="RefSeq" id="WP_229805166.1">
    <property type="nucleotide sequence ID" value="NZ_BMXP01000007.1"/>
</dbReference>
<evidence type="ECO:0000259" key="5">
    <source>
        <dbReference type="Pfam" id="PF00389"/>
    </source>
</evidence>
<reference evidence="7" key="2">
    <citation type="submission" date="2020-09" db="EMBL/GenBank/DDBJ databases">
        <authorList>
            <person name="Sun Q."/>
            <person name="Kim S."/>
        </authorList>
    </citation>
    <scope>NUCLEOTIDE SEQUENCE</scope>
    <source>
        <strain evidence="7">KCTC 22164</strain>
    </source>
</reference>
<evidence type="ECO:0000256" key="3">
    <source>
        <dbReference type="ARBA" id="ARBA00023027"/>
    </source>
</evidence>
<gene>
    <name evidence="7" type="primary">hprA</name>
    <name evidence="7" type="ORF">GCM10007391_27160</name>
</gene>
<organism evidence="7 8">
    <name type="scientific">Alteromonas halophila</name>
    <dbReference type="NCBI Taxonomy" id="516698"/>
    <lineage>
        <taxon>Bacteria</taxon>
        <taxon>Pseudomonadati</taxon>
        <taxon>Pseudomonadota</taxon>
        <taxon>Gammaproteobacteria</taxon>
        <taxon>Alteromonadales</taxon>
        <taxon>Alteromonadaceae</taxon>
        <taxon>Alteromonas/Salinimonas group</taxon>
        <taxon>Alteromonas</taxon>
    </lineage>
</organism>
<feature type="domain" description="D-isomer specific 2-hydroxyacid dehydrogenase NAD-binding" evidence="6">
    <location>
        <begin position="109"/>
        <end position="286"/>
    </location>
</feature>
<evidence type="ECO:0000313" key="7">
    <source>
        <dbReference type="EMBL" id="GGW91384.1"/>
    </source>
</evidence>
<accession>A0A918N0V1</accession>
<name>A0A918N0V1_9ALTE</name>
<dbReference type="InterPro" id="IPR036291">
    <property type="entry name" value="NAD(P)-bd_dom_sf"/>
</dbReference>
<dbReference type="Proteomes" id="UP000631300">
    <property type="component" value="Unassembled WGS sequence"/>
</dbReference>
<dbReference type="PANTHER" id="PTHR43761">
    <property type="entry name" value="D-ISOMER SPECIFIC 2-HYDROXYACID DEHYDROGENASE FAMILY PROTEIN (AFU_ORTHOLOGUE AFUA_1G13630)"/>
    <property type="match status" value="1"/>
</dbReference>
<dbReference type="GO" id="GO:0051287">
    <property type="term" value="F:NAD binding"/>
    <property type="evidence" value="ECO:0007669"/>
    <property type="project" value="InterPro"/>
</dbReference>
<dbReference type="GO" id="GO:0016616">
    <property type="term" value="F:oxidoreductase activity, acting on the CH-OH group of donors, NAD or NADP as acceptor"/>
    <property type="evidence" value="ECO:0007669"/>
    <property type="project" value="InterPro"/>
</dbReference>
<keyword evidence="3" id="KW-0520">NAD</keyword>
<evidence type="ECO:0000313" key="8">
    <source>
        <dbReference type="Proteomes" id="UP000631300"/>
    </source>
</evidence>
<evidence type="ECO:0000256" key="1">
    <source>
        <dbReference type="ARBA" id="ARBA00005854"/>
    </source>
</evidence>
<feature type="domain" description="D-isomer specific 2-hydroxyacid dehydrogenase catalytic" evidence="5">
    <location>
        <begin position="27"/>
        <end position="310"/>
    </location>
</feature>
<reference evidence="7" key="1">
    <citation type="journal article" date="2014" name="Int. J. Syst. Evol. Microbiol.">
        <title>Complete genome sequence of Corynebacterium casei LMG S-19264T (=DSM 44701T), isolated from a smear-ripened cheese.</title>
        <authorList>
            <consortium name="US DOE Joint Genome Institute (JGI-PGF)"/>
            <person name="Walter F."/>
            <person name="Albersmeier A."/>
            <person name="Kalinowski J."/>
            <person name="Ruckert C."/>
        </authorList>
    </citation>
    <scope>NUCLEOTIDE SEQUENCE</scope>
    <source>
        <strain evidence="7">KCTC 22164</strain>
    </source>
</reference>
<comment type="similarity">
    <text evidence="1 4">Belongs to the D-isomer specific 2-hydroxyacid dehydrogenase family.</text>
</comment>
<dbReference type="Gene3D" id="3.40.50.720">
    <property type="entry name" value="NAD(P)-binding Rossmann-like Domain"/>
    <property type="match status" value="2"/>
</dbReference>
<dbReference type="CDD" id="cd12162">
    <property type="entry name" value="2-Hacid_dh_4"/>
    <property type="match status" value="1"/>
</dbReference>
<dbReference type="PROSITE" id="PS00671">
    <property type="entry name" value="D_2_HYDROXYACID_DH_3"/>
    <property type="match status" value="1"/>
</dbReference>
<keyword evidence="8" id="KW-1185">Reference proteome</keyword>
<protein>
    <submittedName>
        <fullName evidence="7">Glycerate dehydrogenase</fullName>
    </submittedName>
</protein>
<dbReference type="AlphaFoldDB" id="A0A918N0V1"/>
<dbReference type="InterPro" id="IPR006139">
    <property type="entry name" value="D-isomer_2_OHA_DH_cat_dom"/>
</dbReference>
<dbReference type="SUPFAM" id="SSF52283">
    <property type="entry name" value="Formate/glycerate dehydrogenase catalytic domain-like"/>
    <property type="match status" value="1"/>
</dbReference>